<feature type="domain" description="Carrier" evidence="1">
    <location>
        <begin position="6"/>
        <end position="86"/>
    </location>
</feature>
<dbReference type="Gene3D" id="1.10.1200.10">
    <property type="entry name" value="ACP-like"/>
    <property type="match status" value="1"/>
</dbReference>
<dbReference type="RefSeq" id="WP_274691294.1">
    <property type="nucleotide sequence ID" value="NZ_JAPMOU010000048.1"/>
</dbReference>
<dbReference type="Pfam" id="PF00550">
    <property type="entry name" value="PP-binding"/>
    <property type="match status" value="1"/>
</dbReference>
<dbReference type="PROSITE" id="PS50075">
    <property type="entry name" value="CARRIER"/>
    <property type="match status" value="1"/>
</dbReference>
<dbReference type="Proteomes" id="UP001528823">
    <property type="component" value="Unassembled WGS sequence"/>
</dbReference>
<comment type="caution">
    <text evidence="2">The sequence shown here is derived from an EMBL/GenBank/DDBJ whole genome shotgun (WGS) entry which is preliminary data.</text>
</comment>
<keyword evidence="3" id="KW-1185">Reference proteome</keyword>
<organism evidence="2 3">
    <name type="scientific">Spartinivicinus poritis</name>
    <dbReference type="NCBI Taxonomy" id="2994640"/>
    <lineage>
        <taxon>Bacteria</taxon>
        <taxon>Pseudomonadati</taxon>
        <taxon>Pseudomonadota</taxon>
        <taxon>Gammaproteobacteria</taxon>
        <taxon>Oceanospirillales</taxon>
        <taxon>Zooshikellaceae</taxon>
        <taxon>Spartinivicinus</taxon>
    </lineage>
</organism>
<dbReference type="SUPFAM" id="SSF47336">
    <property type="entry name" value="ACP-like"/>
    <property type="match status" value="1"/>
</dbReference>
<gene>
    <name evidence="2" type="ORF">ORQ98_23755</name>
</gene>
<dbReference type="EMBL" id="JAPMOU010000048">
    <property type="protein sequence ID" value="MDE1464984.1"/>
    <property type="molecule type" value="Genomic_DNA"/>
</dbReference>
<dbReference type="InterPro" id="IPR009081">
    <property type="entry name" value="PP-bd_ACP"/>
</dbReference>
<protein>
    <submittedName>
        <fullName evidence="2">Acyl carrier protein</fullName>
    </submittedName>
</protein>
<sequence>MELLVMDVINDVKQILVSQLQLGDQLSAANEATPLLGAIPEFDSMAVVTVITALEEQFGFVVDDDEISAEVFESLGSLCEFVQAKA</sequence>
<proteinExistence type="predicted"/>
<reference evidence="2 3" key="1">
    <citation type="submission" date="2022-11" db="EMBL/GenBank/DDBJ databases">
        <title>Spartinivicinus poritis sp. nov., isolated from scleractinian coral Porites lutea.</title>
        <authorList>
            <person name="Zhang G."/>
            <person name="Cai L."/>
            <person name="Wei Q."/>
        </authorList>
    </citation>
    <scope>NUCLEOTIDE SEQUENCE [LARGE SCALE GENOMIC DNA]</scope>
    <source>
        <strain evidence="2 3">A2-2</strain>
    </source>
</reference>
<accession>A0ABT5UIW1</accession>
<evidence type="ECO:0000313" key="3">
    <source>
        <dbReference type="Proteomes" id="UP001528823"/>
    </source>
</evidence>
<dbReference type="InterPro" id="IPR036736">
    <property type="entry name" value="ACP-like_sf"/>
</dbReference>
<evidence type="ECO:0000313" key="2">
    <source>
        <dbReference type="EMBL" id="MDE1464984.1"/>
    </source>
</evidence>
<evidence type="ECO:0000259" key="1">
    <source>
        <dbReference type="PROSITE" id="PS50075"/>
    </source>
</evidence>
<name>A0ABT5UIW1_9GAMM</name>